<keyword evidence="3" id="KW-0547">Nucleotide-binding</keyword>
<reference evidence="11" key="1">
    <citation type="submission" date="2025-08" db="UniProtKB">
        <authorList>
            <consortium name="Ensembl"/>
        </authorList>
    </citation>
    <scope>IDENTIFICATION</scope>
</reference>
<evidence type="ECO:0000313" key="11">
    <source>
        <dbReference type="Ensembl" id="ENSVKKP00000004242.1"/>
    </source>
</evidence>
<evidence type="ECO:0000256" key="4">
    <source>
        <dbReference type="ARBA" id="ARBA00022777"/>
    </source>
</evidence>
<dbReference type="FunFam" id="1.10.510.10:FF:000571">
    <property type="entry name" value="Maternal embryonic leucine zipper kinase"/>
    <property type="match status" value="1"/>
</dbReference>
<feature type="compositionally biased region" description="Low complexity" evidence="8">
    <location>
        <begin position="21"/>
        <end position="45"/>
    </location>
</feature>
<organism evidence="11 12">
    <name type="scientific">Varanus komodoensis</name>
    <name type="common">Komodo dragon</name>
    <dbReference type="NCBI Taxonomy" id="61221"/>
    <lineage>
        <taxon>Eukaryota</taxon>
        <taxon>Metazoa</taxon>
        <taxon>Chordata</taxon>
        <taxon>Craniata</taxon>
        <taxon>Vertebrata</taxon>
        <taxon>Euteleostomi</taxon>
        <taxon>Lepidosauria</taxon>
        <taxon>Squamata</taxon>
        <taxon>Bifurcata</taxon>
        <taxon>Unidentata</taxon>
        <taxon>Episquamata</taxon>
        <taxon>Toxicofera</taxon>
        <taxon>Anguimorpha</taxon>
        <taxon>Paleoanguimorpha</taxon>
        <taxon>Varanoidea</taxon>
        <taxon>Varanidae</taxon>
        <taxon>Varanus</taxon>
    </lineage>
</organism>
<dbReference type="InterPro" id="IPR000719">
    <property type="entry name" value="Prot_kinase_dom"/>
</dbReference>
<comment type="catalytic activity">
    <reaction evidence="6">
        <text>L-threonyl-[protein] + ATP = O-phospho-L-threonyl-[protein] + ADP + H(+)</text>
        <dbReference type="Rhea" id="RHEA:46608"/>
        <dbReference type="Rhea" id="RHEA-COMP:11060"/>
        <dbReference type="Rhea" id="RHEA-COMP:11605"/>
        <dbReference type="ChEBI" id="CHEBI:15378"/>
        <dbReference type="ChEBI" id="CHEBI:30013"/>
        <dbReference type="ChEBI" id="CHEBI:30616"/>
        <dbReference type="ChEBI" id="CHEBI:61977"/>
        <dbReference type="ChEBI" id="CHEBI:456216"/>
        <dbReference type="EC" id="2.7.11.1"/>
    </reaction>
</comment>
<dbReference type="GO" id="GO:0044773">
    <property type="term" value="P:mitotic DNA damage checkpoint signaling"/>
    <property type="evidence" value="ECO:0007669"/>
    <property type="project" value="TreeGrafter"/>
</dbReference>
<sequence length="516" mass="58214">MSREGAAAERGSPQRQPPPEGSGSSSSGTQGTSQSSSSSGTLSSLDTLPTQDLPPIPEDAEPGEPAAQPWGRLFSLAEGFPNWDCVKNEYWFGRDPSCDYSFAKLNLADTEFYKQYSKKHFRIFREPGPKNCFVTYIEDQSANGTFINGSILGKGRKLPLVHVAEIALSLPRNKVFVFCDLMDDHQLEYPKELRDKYIISKTLGCGACGEVKLAFERDTCDKVAIKIIHKRRFMTDTLPENQDKPFNVETEVEILKKIDHPCLIKIIDFFEGEDFYIVLELMEGGELFDRVLPPARLSEATCKLYFYQMLLAVQYLHEHGIIHRDLKLENVLLASHEENCLVKITDFGQSKILGETSLMKTLCGTPDYLAPEVQNFAGTVGYGRSVDCWSLGVILFMCLSGYPPFSDKNARLSLREQIARGDYFYCAQLWQHVSKEAFDLVQKLLVVDPQKRLKIEEALAHPWLQDECMKHTFQQLITQTKGSVPTPELPTRHLPSRKRHPAEPEQPGPSKAQKVK</sequence>
<comment type="catalytic activity">
    <reaction evidence="7">
        <text>L-seryl-[protein] + ATP = O-phospho-L-seryl-[protein] + ADP + H(+)</text>
        <dbReference type="Rhea" id="RHEA:17989"/>
        <dbReference type="Rhea" id="RHEA-COMP:9863"/>
        <dbReference type="Rhea" id="RHEA-COMP:11604"/>
        <dbReference type="ChEBI" id="CHEBI:15378"/>
        <dbReference type="ChEBI" id="CHEBI:29999"/>
        <dbReference type="ChEBI" id="CHEBI:30616"/>
        <dbReference type="ChEBI" id="CHEBI:83421"/>
        <dbReference type="ChEBI" id="CHEBI:456216"/>
        <dbReference type="EC" id="2.7.11.1"/>
    </reaction>
</comment>
<accession>A0A8D2ISZ2</accession>
<dbReference type="Ensembl" id="ENSVKKT00000004360.1">
    <property type="protein sequence ID" value="ENSVKKP00000004242.1"/>
    <property type="gene ID" value="ENSVKKG00000003174.1"/>
</dbReference>
<evidence type="ECO:0000259" key="10">
    <source>
        <dbReference type="PROSITE" id="PS50011"/>
    </source>
</evidence>
<dbReference type="OrthoDB" id="40902at2759"/>
<name>A0A8D2ISZ2_VARKO</name>
<feature type="domain" description="Protein kinase" evidence="10">
    <location>
        <begin position="197"/>
        <end position="464"/>
    </location>
</feature>
<evidence type="ECO:0000259" key="9">
    <source>
        <dbReference type="PROSITE" id="PS50006"/>
    </source>
</evidence>
<dbReference type="SMART" id="SM00220">
    <property type="entry name" value="S_TKc"/>
    <property type="match status" value="1"/>
</dbReference>
<keyword evidence="2" id="KW-0723">Serine/threonine-protein kinase</keyword>
<dbReference type="GO" id="GO:0005524">
    <property type="term" value="F:ATP binding"/>
    <property type="evidence" value="ECO:0007669"/>
    <property type="project" value="UniProtKB-KW"/>
</dbReference>
<dbReference type="CTD" id="11200"/>
<evidence type="ECO:0000256" key="3">
    <source>
        <dbReference type="ARBA" id="ARBA00022741"/>
    </source>
</evidence>
<dbReference type="Gene3D" id="1.10.510.10">
    <property type="entry name" value="Transferase(Phosphotransferase) domain 1"/>
    <property type="match status" value="1"/>
</dbReference>
<evidence type="ECO:0000313" key="12">
    <source>
        <dbReference type="Proteomes" id="UP000694545"/>
    </source>
</evidence>
<dbReference type="CDD" id="cd22666">
    <property type="entry name" value="FHA_CHK2"/>
    <property type="match status" value="1"/>
</dbReference>
<keyword evidence="4" id="KW-0808">Transferase</keyword>
<dbReference type="KEGG" id="vko:123021468"/>
<evidence type="ECO:0000256" key="5">
    <source>
        <dbReference type="ARBA" id="ARBA00022840"/>
    </source>
</evidence>
<dbReference type="Gene3D" id="3.30.200.20">
    <property type="entry name" value="Phosphorylase Kinase, domain 1"/>
    <property type="match status" value="1"/>
</dbReference>
<dbReference type="PROSITE" id="PS50006">
    <property type="entry name" value="FHA_DOMAIN"/>
    <property type="match status" value="1"/>
</dbReference>
<dbReference type="GO" id="GO:0005737">
    <property type="term" value="C:cytoplasm"/>
    <property type="evidence" value="ECO:0007669"/>
    <property type="project" value="TreeGrafter"/>
</dbReference>
<feature type="region of interest" description="Disordered" evidence="8">
    <location>
        <begin position="1"/>
        <end position="68"/>
    </location>
</feature>
<dbReference type="Proteomes" id="UP000694545">
    <property type="component" value="Unplaced"/>
</dbReference>
<reference evidence="11" key="2">
    <citation type="submission" date="2025-09" db="UniProtKB">
        <authorList>
            <consortium name="Ensembl"/>
        </authorList>
    </citation>
    <scope>IDENTIFICATION</scope>
</reference>
<evidence type="ECO:0000256" key="7">
    <source>
        <dbReference type="ARBA" id="ARBA00048679"/>
    </source>
</evidence>
<dbReference type="SUPFAM" id="SSF49879">
    <property type="entry name" value="SMAD/FHA domain"/>
    <property type="match status" value="1"/>
</dbReference>
<dbReference type="Gene3D" id="2.60.200.20">
    <property type="match status" value="1"/>
</dbReference>
<dbReference type="PANTHER" id="PTHR44167">
    <property type="entry name" value="OVARIAN-SPECIFIC SERINE/THREONINE-PROTEIN KINASE LOK-RELATED"/>
    <property type="match status" value="1"/>
</dbReference>
<feature type="region of interest" description="Disordered" evidence="8">
    <location>
        <begin position="480"/>
        <end position="516"/>
    </location>
</feature>
<keyword evidence="4" id="KW-0418">Kinase</keyword>
<dbReference type="RefSeq" id="XP_044282124.1">
    <property type="nucleotide sequence ID" value="XM_044426189.1"/>
</dbReference>
<dbReference type="Pfam" id="PF00069">
    <property type="entry name" value="Pkinase"/>
    <property type="match status" value="1"/>
</dbReference>
<keyword evidence="5" id="KW-0067">ATP-binding</keyword>
<gene>
    <name evidence="11" type="primary">CHEK2</name>
</gene>
<dbReference type="SMART" id="SM00240">
    <property type="entry name" value="FHA"/>
    <property type="match status" value="1"/>
</dbReference>
<evidence type="ECO:0000256" key="1">
    <source>
        <dbReference type="ARBA" id="ARBA00012513"/>
    </source>
</evidence>
<dbReference type="PANTHER" id="PTHR44167:SF24">
    <property type="entry name" value="SERINE_THREONINE-PROTEIN KINASE CHK2"/>
    <property type="match status" value="1"/>
</dbReference>
<keyword evidence="12" id="KW-1185">Reference proteome</keyword>
<dbReference type="PROSITE" id="PS50011">
    <property type="entry name" value="PROTEIN_KINASE_DOM"/>
    <property type="match status" value="1"/>
</dbReference>
<protein>
    <recommendedName>
        <fullName evidence="1">non-specific serine/threonine protein kinase</fullName>
        <ecNumber evidence="1">2.7.11.1</ecNumber>
    </recommendedName>
</protein>
<feature type="domain" description="FHA" evidence="9">
    <location>
        <begin position="90"/>
        <end position="152"/>
    </location>
</feature>
<dbReference type="SUPFAM" id="SSF56112">
    <property type="entry name" value="Protein kinase-like (PK-like)"/>
    <property type="match status" value="1"/>
</dbReference>
<dbReference type="PROSITE" id="PS00108">
    <property type="entry name" value="PROTEIN_KINASE_ST"/>
    <property type="match status" value="1"/>
</dbReference>
<dbReference type="InterPro" id="IPR000253">
    <property type="entry name" value="FHA_dom"/>
</dbReference>
<dbReference type="Pfam" id="PF00498">
    <property type="entry name" value="FHA"/>
    <property type="match status" value="1"/>
</dbReference>
<dbReference type="FunFam" id="2.60.200.20:FF:000079">
    <property type="entry name" value="Checkpoint kinase 2"/>
    <property type="match status" value="1"/>
</dbReference>
<dbReference type="GO" id="GO:0005634">
    <property type="term" value="C:nucleus"/>
    <property type="evidence" value="ECO:0007669"/>
    <property type="project" value="TreeGrafter"/>
</dbReference>
<dbReference type="GO" id="GO:0004674">
    <property type="term" value="F:protein serine/threonine kinase activity"/>
    <property type="evidence" value="ECO:0007669"/>
    <property type="project" value="UniProtKB-KW"/>
</dbReference>
<dbReference type="OMA" id="MLCAVQY"/>
<dbReference type="FunFam" id="3.30.200.20:FF:000255">
    <property type="entry name" value="serine/threonine-protein kinase Chk2 isoform X1"/>
    <property type="match status" value="1"/>
</dbReference>
<dbReference type="InterPro" id="IPR008984">
    <property type="entry name" value="SMAD_FHA_dom_sf"/>
</dbReference>
<evidence type="ECO:0000256" key="8">
    <source>
        <dbReference type="SAM" id="MobiDB-lite"/>
    </source>
</evidence>
<dbReference type="GeneID" id="123021468"/>
<evidence type="ECO:0000256" key="6">
    <source>
        <dbReference type="ARBA" id="ARBA00047899"/>
    </source>
</evidence>
<dbReference type="InterPro" id="IPR008271">
    <property type="entry name" value="Ser/Thr_kinase_AS"/>
</dbReference>
<evidence type="ECO:0000256" key="2">
    <source>
        <dbReference type="ARBA" id="ARBA00022527"/>
    </source>
</evidence>
<dbReference type="AlphaFoldDB" id="A0A8D2ISZ2"/>
<dbReference type="EC" id="2.7.11.1" evidence="1"/>
<dbReference type="CDD" id="cd14084">
    <property type="entry name" value="STKc_Chk2"/>
    <property type="match status" value="1"/>
</dbReference>
<dbReference type="InterPro" id="IPR011009">
    <property type="entry name" value="Kinase-like_dom_sf"/>
</dbReference>
<proteinExistence type="predicted"/>